<dbReference type="InterPro" id="IPR053115">
    <property type="entry name" value="CDK_inhibitor"/>
</dbReference>
<reference evidence="1 2" key="1">
    <citation type="journal article" date="2020" name="IScience">
        <title>Genome Sequencing of the Endangered Kingdonia uniflora (Circaeasteraceae, Ranunculales) Reveals Potential Mechanisms of Evolutionary Specialization.</title>
        <authorList>
            <person name="Sun Y."/>
            <person name="Deng T."/>
            <person name="Zhang A."/>
            <person name="Moore M.J."/>
            <person name="Landis J.B."/>
            <person name="Lin N."/>
            <person name="Zhang H."/>
            <person name="Zhang X."/>
            <person name="Huang J."/>
            <person name="Zhang X."/>
            <person name="Sun H."/>
            <person name="Wang H."/>
        </authorList>
    </citation>
    <scope>NUCLEOTIDE SEQUENCE [LARGE SCALE GENOMIC DNA]</scope>
    <source>
        <strain evidence="1">TB1705</strain>
        <tissue evidence="1">Leaf</tissue>
    </source>
</reference>
<accession>A0A7J7N3P0</accession>
<dbReference type="PANTHER" id="PTHR35162:SF2">
    <property type="entry name" value="OS08G0516600 PROTEIN"/>
    <property type="match status" value="1"/>
</dbReference>
<dbReference type="EMBL" id="JACGCM010001097">
    <property type="protein sequence ID" value="KAF6161765.1"/>
    <property type="molecule type" value="Genomic_DNA"/>
</dbReference>
<name>A0A7J7N3P0_9MAGN</name>
<comment type="caution">
    <text evidence="1">The sequence shown here is derived from an EMBL/GenBank/DDBJ whole genome shotgun (WGS) entry which is preliminary data.</text>
</comment>
<keyword evidence="2" id="KW-1185">Reference proteome</keyword>
<evidence type="ECO:0000313" key="1">
    <source>
        <dbReference type="EMBL" id="KAF6161765.1"/>
    </source>
</evidence>
<dbReference type="PANTHER" id="PTHR35162">
    <property type="entry name" value="OS08G0516600 PROTEIN"/>
    <property type="match status" value="1"/>
</dbReference>
<dbReference type="OrthoDB" id="848456at2759"/>
<dbReference type="AlphaFoldDB" id="A0A7J7N3P0"/>
<protein>
    <submittedName>
        <fullName evidence="1">Uncharacterized protein</fullName>
    </submittedName>
</protein>
<evidence type="ECO:0000313" key="2">
    <source>
        <dbReference type="Proteomes" id="UP000541444"/>
    </source>
</evidence>
<sequence length="111" mass="12423">MGLEIPEEFWPITPIQTIPPPLIITRPHPDNDDNSRDDVLVEGCVTPKSEEQRIKIPVECPGAPRKPRPTLKRKAAFSSQLYFKVTKTDLESVFLLSSTNVQSSKKIKAGL</sequence>
<dbReference type="Proteomes" id="UP000541444">
    <property type="component" value="Unassembled WGS sequence"/>
</dbReference>
<proteinExistence type="predicted"/>
<gene>
    <name evidence="1" type="ORF">GIB67_013842</name>
</gene>
<organism evidence="1 2">
    <name type="scientific">Kingdonia uniflora</name>
    <dbReference type="NCBI Taxonomy" id="39325"/>
    <lineage>
        <taxon>Eukaryota</taxon>
        <taxon>Viridiplantae</taxon>
        <taxon>Streptophyta</taxon>
        <taxon>Embryophyta</taxon>
        <taxon>Tracheophyta</taxon>
        <taxon>Spermatophyta</taxon>
        <taxon>Magnoliopsida</taxon>
        <taxon>Ranunculales</taxon>
        <taxon>Circaeasteraceae</taxon>
        <taxon>Kingdonia</taxon>
    </lineage>
</organism>